<accession>D2ZTY6</accession>
<dbReference type="Proteomes" id="UP000003344">
    <property type="component" value="Unassembled WGS sequence"/>
</dbReference>
<reference evidence="1 2" key="1">
    <citation type="submission" date="2009-10" db="EMBL/GenBank/DDBJ databases">
        <authorList>
            <person name="Weinstock G."/>
            <person name="Sodergren E."/>
            <person name="Clifton S."/>
            <person name="Fulton L."/>
            <person name="Fulton B."/>
            <person name="Courtney L."/>
            <person name="Fronick C."/>
            <person name="Harrison M."/>
            <person name="Strong C."/>
            <person name="Farmer C."/>
            <person name="Delahaunty K."/>
            <person name="Markovic C."/>
            <person name="Hall O."/>
            <person name="Minx P."/>
            <person name="Tomlinson C."/>
            <person name="Mitreva M."/>
            <person name="Nelson J."/>
            <person name="Hou S."/>
            <person name="Wollam A."/>
            <person name="Pepin K.H."/>
            <person name="Johnson M."/>
            <person name="Bhonagiri V."/>
            <person name="Nash W.E."/>
            <person name="Warren W."/>
            <person name="Chinwalla A."/>
            <person name="Mardis E.R."/>
            <person name="Wilson R.K."/>
        </authorList>
    </citation>
    <scope>NUCLEOTIDE SEQUENCE [LARGE SCALE GENOMIC DNA]</scope>
    <source>
        <strain evidence="2">ATCC 25996 / DSM 4631 / NCTC 10774 / M26</strain>
    </source>
</reference>
<evidence type="ECO:0000313" key="2">
    <source>
        <dbReference type="Proteomes" id="UP000003344"/>
    </source>
</evidence>
<evidence type="ECO:0000313" key="1">
    <source>
        <dbReference type="EMBL" id="EFC89656.1"/>
    </source>
</evidence>
<comment type="caution">
    <text evidence="1">The sequence shown here is derived from an EMBL/GenBank/DDBJ whole genome shotgun (WGS) entry which is preliminary data.</text>
</comment>
<organism evidence="1 2">
    <name type="scientific">Neisseria mucosa (strain ATCC 25996 / DSM 4631 / NCTC 10774 / M26)</name>
    <dbReference type="NCBI Taxonomy" id="546266"/>
    <lineage>
        <taxon>Bacteria</taxon>
        <taxon>Pseudomonadati</taxon>
        <taxon>Pseudomonadota</taxon>
        <taxon>Betaproteobacteria</taxon>
        <taxon>Neisseriales</taxon>
        <taxon>Neisseriaceae</taxon>
        <taxon>Neisseria</taxon>
    </lineage>
</organism>
<gene>
    <name evidence="1" type="ORF">NEIMUCOT_04074</name>
</gene>
<protein>
    <submittedName>
        <fullName evidence="1">Uncharacterized protein</fullName>
    </submittedName>
</protein>
<dbReference type="EMBL" id="ACDX02000002">
    <property type="protein sequence ID" value="EFC89656.1"/>
    <property type="molecule type" value="Genomic_DNA"/>
</dbReference>
<name>D2ZTY6_NEIM2</name>
<sequence length="41" mass="4987">MLSQNVKPYKGKSAKMAETDQNTTEIEIKLYNHYIYRFIRY</sequence>
<proteinExistence type="predicted"/>
<dbReference type="AlphaFoldDB" id="D2ZTY6"/>